<evidence type="ECO:0000313" key="5">
    <source>
        <dbReference type="EMBL" id="KAK1934785.1"/>
    </source>
</evidence>
<evidence type="ECO:0000256" key="3">
    <source>
        <dbReference type="PROSITE-ProRule" id="PRU00339"/>
    </source>
</evidence>
<dbReference type="PROSITE" id="PS50005">
    <property type="entry name" value="TPR"/>
    <property type="match status" value="2"/>
</dbReference>
<feature type="region of interest" description="Disordered" evidence="4">
    <location>
        <begin position="466"/>
        <end position="486"/>
    </location>
</feature>
<dbReference type="EMBL" id="JAHBMH010000062">
    <property type="protein sequence ID" value="KAK1934785.1"/>
    <property type="molecule type" value="Genomic_DNA"/>
</dbReference>
<dbReference type="InterPro" id="IPR019734">
    <property type="entry name" value="TPR_rpt"/>
</dbReference>
<dbReference type="InterPro" id="IPR011990">
    <property type="entry name" value="TPR-like_helical_dom_sf"/>
</dbReference>
<feature type="repeat" description="TPR" evidence="3">
    <location>
        <begin position="743"/>
        <end position="776"/>
    </location>
</feature>
<keyword evidence="6" id="KW-1185">Reference proteome</keyword>
<evidence type="ECO:0000256" key="2">
    <source>
        <dbReference type="ARBA" id="ARBA00022803"/>
    </source>
</evidence>
<feature type="repeat" description="TPR" evidence="3">
    <location>
        <begin position="709"/>
        <end position="742"/>
    </location>
</feature>
<gene>
    <name evidence="5" type="ORF">X943_001430</name>
</gene>
<reference evidence="5" key="2">
    <citation type="submission" date="2021-05" db="EMBL/GenBank/DDBJ databases">
        <authorList>
            <person name="Pain A."/>
        </authorList>
    </citation>
    <scope>NUCLEOTIDE SEQUENCE</scope>
    <source>
        <strain evidence="5">1802A</strain>
    </source>
</reference>
<accession>A0AAD9GAG0</accession>
<keyword evidence="2 3" id="KW-0802">TPR repeat</keyword>
<evidence type="ECO:0000256" key="4">
    <source>
        <dbReference type="SAM" id="MobiDB-lite"/>
    </source>
</evidence>
<proteinExistence type="predicted"/>
<organism evidence="5 6">
    <name type="scientific">Babesia divergens</name>
    <dbReference type="NCBI Taxonomy" id="32595"/>
    <lineage>
        <taxon>Eukaryota</taxon>
        <taxon>Sar</taxon>
        <taxon>Alveolata</taxon>
        <taxon>Apicomplexa</taxon>
        <taxon>Aconoidasida</taxon>
        <taxon>Piroplasmida</taxon>
        <taxon>Babesiidae</taxon>
        <taxon>Babesia</taxon>
    </lineage>
</organism>
<feature type="compositionally biased region" description="Polar residues" evidence="4">
    <location>
        <begin position="471"/>
        <end position="486"/>
    </location>
</feature>
<reference evidence="5" key="1">
    <citation type="journal article" date="2014" name="Nucleic Acids Res.">
        <title>The evolutionary dynamics of variant antigen genes in Babesia reveal a history of genomic innovation underlying host-parasite interaction.</title>
        <authorList>
            <person name="Jackson A.P."/>
            <person name="Otto T.D."/>
            <person name="Darby A."/>
            <person name="Ramaprasad A."/>
            <person name="Xia D."/>
            <person name="Echaide I.E."/>
            <person name="Farber M."/>
            <person name="Gahlot S."/>
            <person name="Gamble J."/>
            <person name="Gupta D."/>
            <person name="Gupta Y."/>
            <person name="Jackson L."/>
            <person name="Malandrin L."/>
            <person name="Malas T.B."/>
            <person name="Moussa E."/>
            <person name="Nair M."/>
            <person name="Reid A.J."/>
            <person name="Sanders M."/>
            <person name="Sharma J."/>
            <person name="Tracey A."/>
            <person name="Quail M.A."/>
            <person name="Weir W."/>
            <person name="Wastling J.M."/>
            <person name="Hall N."/>
            <person name="Willadsen P."/>
            <person name="Lingelbach K."/>
            <person name="Shiels B."/>
            <person name="Tait A."/>
            <person name="Berriman M."/>
            <person name="Allred D.R."/>
            <person name="Pain A."/>
        </authorList>
    </citation>
    <scope>NUCLEOTIDE SEQUENCE</scope>
    <source>
        <strain evidence="5">1802A</strain>
    </source>
</reference>
<evidence type="ECO:0000256" key="1">
    <source>
        <dbReference type="ARBA" id="ARBA00022737"/>
    </source>
</evidence>
<keyword evidence="1" id="KW-0677">Repeat</keyword>
<dbReference type="Proteomes" id="UP001195914">
    <property type="component" value="Unassembled WGS sequence"/>
</dbReference>
<dbReference type="AlphaFoldDB" id="A0AAD9GAG0"/>
<dbReference type="Pfam" id="PF13181">
    <property type="entry name" value="TPR_8"/>
    <property type="match status" value="2"/>
</dbReference>
<name>A0AAD9GAG0_BABDI</name>
<dbReference type="SMART" id="SM00028">
    <property type="entry name" value="TPR"/>
    <property type="match status" value="2"/>
</dbReference>
<dbReference type="SUPFAM" id="SSF48452">
    <property type="entry name" value="TPR-like"/>
    <property type="match status" value="1"/>
</dbReference>
<dbReference type="PANTHER" id="PTHR16193:SF0">
    <property type="entry name" value="TETRATRICOPEPTIDE REPEAT PROTEIN 27"/>
    <property type="match status" value="1"/>
</dbReference>
<evidence type="ECO:0000313" key="6">
    <source>
        <dbReference type="Proteomes" id="UP001195914"/>
    </source>
</evidence>
<comment type="caution">
    <text evidence="5">The sequence shown here is derived from an EMBL/GenBank/DDBJ whole genome shotgun (WGS) entry which is preliminary data.</text>
</comment>
<dbReference type="PANTHER" id="PTHR16193">
    <property type="entry name" value="TETRATRICOPEPTIDE REPEAT PROTEIN 27"/>
    <property type="match status" value="1"/>
</dbReference>
<sequence length="1040" mass="117308">MEQQSSVGSELRWKLERLLLEPSIESREKLKAELSRVQGIPATEELISIIMCAIECDVYRGITLLDRSLGKGVLIDTGEITKATTCREIFDHLVKRCLLFLQSDTEGGLGSLYVLAGAVLLLNIFIRVNWTGPPVGVVSCSEKHLASQYRNKVVNAEGDDDVSLDSLDNLTNDGRAFAAFASEKIANEFNQRCLLKSPDITCFDVLEEKTHDAILMASVMEELQIDGEPIYTGINGALYFVAAMAFVYSLNGCTSSGQMICRKDSMQQLTTVGIWQGRIAFIWQRIVRNAMFSQCPTLYKCCILNLGEILKRSGVIPENFSLSLHDEALLKSVDLKENVCAESSNSSKSFTFASSKESGILQRSISVSTHHPVQCSEELGTLLIVELASRLPYYNMSKLYEPLLSIASSRLGFFFSFTGRLGIRRKYQKHVTPQLVLVTEDRKAESTNNDTCESECNMNPNEVYRGEAETSETNQNTAGSSTSATSIPEDIGLLDVNTDSDILERPKLSEDSHEMPLTPVEQCILLSKALHVLQTMPEDDELNLEYLNAIVVRCLDSKEAWRSWLLYSVALWVRCKTEYHRTKTVERATLQLHKLCDSYYETEVAAGNRLQFIWYVWSPSSWGIKREICKRMCSIGSFLTAYEIYQKLHLWEDAIQCLIIVGRKSDAKDLVLKQLERAPTPLLWCFLGDIEGDISHYNTAWQLSKGHCARAQRTLGSFYFNKGDLKAAVTSLELALAINPMRESSQFLLGCSYLKLNQLDRAITVFARVVALNPSSYDAWANMCSAHMNVSYGPTFQIVFQINNLKEARLCIEQAVKHNPSKWQFWEIHMYIGIRVGLCFGIVTLSQSRDIQAVCMSVDKLLNLGQKSVVKASIVAFLVDASTRFPKTHNTQRMIARTLDSITKYITDDHNVWCLCARYFSFQKCFEEALESTFRQYRAIEGEIVSSLSEAKADVEEQREHDVAQLKRLTDCLGSMVTLLKRLSPSSRKEKRETVVQTLKSIRERFKARTAKVTEQFLSEMDVMIENADVEDVVCVYAEN</sequence>
<dbReference type="Gene3D" id="1.25.40.10">
    <property type="entry name" value="Tetratricopeptide repeat domain"/>
    <property type="match status" value="1"/>
</dbReference>
<protein>
    <submittedName>
        <fullName evidence="5">Tetratricopeptide repeat containing domain protein</fullName>
    </submittedName>
</protein>
<dbReference type="InterPro" id="IPR044244">
    <property type="entry name" value="TTC27/Emw1"/>
</dbReference>